<accession>A0AAN9VHK5</accession>
<dbReference type="Pfam" id="PF00004">
    <property type="entry name" value="AAA"/>
    <property type="match status" value="1"/>
</dbReference>
<protein>
    <recommendedName>
        <fullName evidence="6">AAA+ ATPase domain-containing protein</fullName>
    </recommendedName>
</protein>
<evidence type="ECO:0000259" key="6">
    <source>
        <dbReference type="SMART" id="SM00382"/>
    </source>
</evidence>
<evidence type="ECO:0000313" key="7">
    <source>
        <dbReference type="EMBL" id="KAK7790525.1"/>
    </source>
</evidence>
<name>A0AAN9VHK5_9ORTH</name>
<dbReference type="SMART" id="SM00382">
    <property type="entry name" value="AAA"/>
    <property type="match status" value="1"/>
</dbReference>
<comment type="similarity">
    <text evidence="1 4">Belongs to the AAA ATPase family.</text>
</comment>
<dbReference type="InterPro" id="IPR015415">
    <property type="entry name" value="Spast_Vps4_C"/>
</dbReference>
<keyword evidence="2 4" id="KW-0547">Nucleotide-binding</keyword>
<dbReference type="AlphaFoldDB" id="A0AAN9VHK5"/>
<dbReference type="Pfam" id="PF09336">
    <property type="entry name" value="Vps4_C"/>
    <property type="match status" value="1"/>
</dbReference>
<evidence type="ECO:0000256" key="4">
    <source>
        <dbReference type="RuleBase" id="RU003651"/>
    </source>
</evidence>
<dbReference type="EMBL" id="JAZDUA010000618">
    <property type="protein sequence ID" value="KAK7790525.1"/>
    <property type="molecule type" value="Genomic_DNA"/>
</dbReference>
<evidence type="ECO:0000256" key="2">
    <source>
        <dbReference type="ARBA" id="ARBA00022741"/>
    </source>
</evidence>
<dbReference type="InterPro" id="IPR050304">
    <property type="entry name" value="MT-severing_AAA_ATPase"/>
</dbReference>
<dbReference type="SUPFAM" id="SSF52540">
    <property type="entry name" value="P-loop containing nucleoside triphosphate hydrolases"/>
    <property type="match status" value="1"/>
</dbReference>
<proteinExistence type="inferred from homology"/>
<dbReference type="Gene3D" id="1.10.8.60">
    <property type="match status" value="1"/>
</dbReference>
<evidence type="ECO:0000256" key="3">
    <source>
        <dbReference type="ARBA" id="ARBA00022840"/>
    </source>
</evidence>
<dbReference type="PROSITE" id="PS00674">
    <property type="entry name" value="AAA"/>
    <property type="match status" value="1"/>
</dbReference>
<feature type="compositionally biased region" description="Polar residues" evidence="5">
    <location>
        <begin position="1"/>
        <end position="15"/>
    </location>
</feature>
<feature type="domain" description="AAA+ ATPase" evidence="6">
    <location>
        <begin position="268"/>
        <end position="404"/>
    </location>
</feature>
<dbReference type="InterPro" id="IPR027417">
    <property type="entry name" value="P-loop_NTPase"/>
</dbReference>
<dbReference type="PANTHER" id="PTHR23074">
    <property type="entry name" value="AAA DOMAIN-CONTAINING"/>
    <property type="match status" value="1"/>
</dbReference>
<evidence type="ECO:0000313" key="8">
    <source>
        <dbReference type="Proteomes" id="UP001378592"/>
    </source>
</evidence>
<dbReference type="PANTHER" id="PTHR23074:SF72">
    <property type="entry name" value="VACUOLAR PROTEIN SORTING-ASSOCIATED PROTEIN 4B"/>
    <property type="match status" value="1"/>
</dbReference>
<dbReference type="InterPro" id="IPR003959">
    <property type="entry name" value="ATPase_AAA_core"/>
</dbReference>
<evidence type="ECO:0000256" key="5">
    <source>
        <dbReference type="SAM" id="MobiDB-lite"/>
    </source>
</evidence>
<reference evidence="7 8" key="1">
    <citation type="submission" date="2024-03" db="EMBL/GenBank/DDBJ databases">
        <title>The genome assembly and annotation of the cricket Gryllus longicercus Weissman &amp; Gray.</title>
        <authorList>
            <person name="Szrajer S."/>
            <person name="Gray D."/>
            <person name="Ylla G."/>
        </authorList>
    </citation>
    <scope>NUCLEOTIDE SEQUENCE [LARGE SCALE GENOMIC DNA]</scope>
    <source>
        <strain evidence="7">DAG 2021-001</strain>
        <tissue evidence="7">Whole body minus gut</tissue>
    </source>
</reference>
<dbReference type="GO" id="GO:0016197">
    <property type="term" value="P:endosomal transport"/>
    <property type="evidence" value="ECO:0007669"/>
    <property type="project" value="TreeGrafter"/>
</dbReference>
<sequence length="533" mass="59718">MNSHHCNNPGTSKSAGRSRGPGRASLGYPFRFPMNATIASSAIINNGFAGGYNNVFPMEHSNGTSAASNALNNQYLLHGHPMVSPAVRGITDHFSGTPIGGSNVYTAELTAEYATTFAPDDDCSGNSDLCPTPSDFTSVMRHYEELNAKTGSSRKLPLNSTQHQTSNIEPKFKNVYQQTEHVLQRNVSQQTFPYHCNEDNCPEPDEQFCHLDVKRRKTSVESMKLTNRKINLKGVAGLSDVKIVIQETFLLPLTHPHLYKLFPGTVKRCCRCLLYGPPGTGKTLLAQAIASELEAGLYYVSCAGILSCYVGESEKNVRELFEHALGQTNPSIIFFDEIDSVCRKRTDKESEHSRRLKTELLKYFENPALEESHVYVLSATNCPWDLDPAFLRRFQRHIYVPLPDREARQQIIAQRLNGLGVLLSEEDWYQILNHTEGFSGSDLTNFVSIAVAQPIREILRATYWRCPDGEHIMPCDPSAPDAFHATLNDVPPEKVKARSVVLNDFLYAIQETPKTVTDEHIQQFENFKKLFTR</sequence>
<comment type="caution">
    <text evidence="7">The sequence shown here is derived from an EMBL/GenBank/DDBJ whole genome shotgun (WGS) entry which is preliminary data.</text>
</comment>
<dbReference type="InterPro" id="IPR003593">
    <property type="entry name" value="AAA+_ATPase"/>
</dbReference>
<dbReference type="Gene3D" id="3.40.50.300">
    <property type="entry name" value="P-loop containing nucleotide triphosphate hydrolases"/>
    <property type="match status" value="1"/>
</dbReference>
<gene>
    <name evidence="7" type="ORF">R5R35_012780</name>
</gene>
<feature type="region of interest" description="Disordered" evidence="5">
    <location>
        <begin position="1"/>
        <end position="22"/>
    </location>
</feature>
<dbReference type="GO" id="GO:0005524">
    <property type="term" value="F:ATP binding"/>
    <property type="evidence" value="ECO:0007669"/>
    <property type="project" value="UniProtKB-KW"/>
</dbReference>
<organism evidence="7 8">
    <name type="scientific">Gryllus longicercus</name>
    <dbReference type="NCBI Taxonomy" id="2509291"/>
    <lineage>
        <taxon>Eukaryota</taxon>
        <taxon>Metazoa</taxon>
        <taxon>Ecdysozoa</taxon>
        <taxon>Arthropoda</taxon>
        <taxon>Hexapoda</taxon>
        <taxon>Insecta</taxon>
        <taxon>Pterygota</taxon>
        <taxon>Neoptera</taxon>
        <taxon>Polyneoptera</taxon>
        <taxon>Orthoptera</taxon>
        <taxon>Ensifera</taxon>
        <taxon>Gryllidea</taxon>
        <taxon>Grylloidea</taxon>
        <taxon>Gryllidae</taxon>
        <taxon>Gryllinae</taxon>
        <taxon>Gryllus</taxon>
    </lineage>
</organism>
<keyword evidence="8" id="KW-1185">Reference proteome</keyword>
<evidence type="ECO:0000256" key="1">
    <source>
        <dbReference type="ARBA" id="ARBA00006914"/>
    </source>
</evidence>
<dbReference type="GO" id="GO:0007033">
    <property type="term" value="P:vacuole organization"/>
    <property type="evidence" value="ECO:0007669"/>
    <property type="project" value="TreeGrafter"/>
</dbReference>
<dbReference type="Proteomes" id="UP001378592">
    <property type="component" value="Unassembled WGS sequence"/>
</dbReference>
<keyword evidence="3 4" id="KW-0067">ATP-binding</keyword>
<dbReference type="InterPro" id="IPR003960">
    <property type="entry name" value="ATPase_AAA_CS"/>
</dbReference>
<dbReference type="GO" id="GO:0016887">
    <property type="term" value="F:ATP hydrolysis activity"/>
    <property type="evidence" value="ECO:0007669"/>
    <property type="project" value="InterPro"/>
</dbReference>